<name>A0A3G5AC15_9VIRU</name>
<protein>
    <submittedName>
        <fullName evidence="1">Uncharacterized protein</fullName>
    </submittedName>
</protein>
<organism evidence="1">
    <name type="scientific">Hyperionvirus sp</name>
    <dbReference type="NCBI Taxonomy" id="2487770"/>
    <lineage>
        <taxon>Viruses</taxon>
        <taxon>Varidnaviria</taxon>
        <taxon>Bamfordvirae</taxon>
        <taxon>Nucleocytoviricota</taxon>
        <taxon>Megaviricetes</taxon>
        <taxon>Imitervirales</taxon>
        <taxon>Mimiviridae</taxon>
        <taxon>Klosneuvirinae</taxon>
    </lineage>
</organism>
<sequence>MGLSASVPDKLEKIDALSVKSSAKIHYLQLGNAPEAKQHFFKCRDYVKISIYDIYIECQLTTDIRYFSTPNYISNKIIFNIIFINTFTRNVIFLNEDYEIIKKIQYNWDGPRGIVLDEKKDITSKDDEEMLLLIKKPSYLPDQIKKQRDLSIRNFFEYKKDTLLLIENSDFEKQFIISFRYETVSQLKGKFHMYINVVFDEDIIFKGCINRSGPYRIMLINRSNGNFLLFDNDEEKIFLVETSFLGKKDRFVPVIINLRDDKTHDISQFEEVMGHVMYRPGSLKETALKAAFQSAAISCKESLEVV</sequence>
<dbReference type="EMBL" id="MK072416">
    <property type="protein sequence ID" value="AYV84682.1"/>
    <property type="molecule type" value="Genomic_DNA"/>
</dbReference>
<accession>A0A3G5AC15</accession>
<evidence type="ECO:0000313" key="1">
    <source>
        <dbReference type="EMBL" id="AYV84682.1"/>
    </source>
</evidence>
<gene>
    <name evidence="1" type="ORF">Hyperionvirus34_6</name>
</gene>
<reference evidence="1" key="1">
    <citation type="submission" date="2018-10" db="EMBL/GenBank/DDBJ databases">
        <title>Hidden diversity of soil giant viruses.</title>
        <authorList>
            <person name="Schulz F."/>
            <person name="Alteio L."/>
            <person name="Goudeau D."/>
            <person name="Ryan E.M."/>
            <person name="Malmstrom R.R."/>
            <person name="Blanchard J."/>
            <person name="Woyke T."/>
        </authorList>
    </citation>
    <scope>NUCLEOTIDE SEQUENCE</scope>
    <source>
        <strain evidence="1">HYV1</strain>
    </source>
</reference>
<proteinExistence type="predicted"/>